<sequence length="199" mass="22413">MRNFIAQWFRKPQSNPSPGTIVDSPTGRPQAQPQTARQRRMEASLASLRLLPTGVLRQLESSGHRRVQDLLRLNLSQWATEQRLTASQQSQLRTVRRAIRMAFALRAMHPREAYLLIAIHRRSPEDVASDSPRHLFRDLERFALSSRGRALTRRIEIPSLERVSAWIAAAQDHQFSRLATSHTSSASDTAGVSPAPSGH</sequence>
<protein>
    <recommendedName>
        <fullName evidence="2">DUF4332 domain-containing protein</fullName>
    </recommendedName>
</protein>
<feature type="region of interest" description="Disordered" evidence="1">
    <location>
        <begin position="179"/>
        <end position="199"/>
    </location>
</feature>
<dbReference type="Pfam" id="PF14229">
    <property type="entry name" value="DUF4332"/>
    <property type="match status" value="1"/>
</dbReference>
<accession>A0A518JXQ9</accession>
<feature type="compositionally biased region" description="Low complexity" evidence="1">
    <location>
        <begin position="179"/>
        <end position="190"/>
    </location>
</feature>
<dbReference type="EMBL" id="CP036348">
    <property type="protein sequence ID" value="QDV70323.1"/>
    <property type="molecule type" value="Genomic_DNA"/>
</dbReference>
<proteinExistence type="predicted"/>
<reference evidence="3 4" key="1">
    <citation type="submission" date="2019-02" db="EMBL/GenBank/DDBJ databases">
        <title>Deep-cultivation of Planctomycetes and their phenomic and genomic characterization uncovers novel biology.</title>
        <authorList>
            <person name="Wiegand S."/>
            <person name="Jogler M."/>
            <person name="Boedeker C."/>
            <person name="Pinto D."/>
            <person name="Vollmers J."/>
            <person name="Rivas-Marin E."/>
            <person name="Kohn T."/>
            <person name="Peeters S.H."/>
            <person name="Heuer A."/>
            <person name="Rast P."/>
            <person name="Oberbeckmann S."/>
            <person name="Bunk B."/>
            <person name="Jeske O."/>
            <person name="Meyerdierks A."/>
            <person name="Storesund J.E."/>
            <person name="Kallscheuer N."/>
            <person name="Luecker S."/>
            <person name="Lage O.M."/>
            <person name="Pohl T."/>
            <person name="Merkel B.J."/>
            <person name="Hornburger P."/>
            <person name="Mueller R.-W."/>
            <person name="Bruemmer F."/>
            <person name="Labrenz M."/>
            <person name="Spormann A.M."/>
            <person name="Op den Camp H."/>
            <person name="Overmann J."/>
            <person name="Amann R."/>
            <person name="Jetten M.S.M."/>
            <person name="Mascher T."/>
            <person name="Medema M.H."/>
            <person name="Devos D.P."/>
            <person name="Kaster A.-K."/>
            <person name="Ovreas L."/>
            <person name="Rohde M."/>
            <person name="Galperin M.Y."/>
            <person name="Jogler C."/>
        </authorList>
    </citation>
    <scope>NUCLEOTIDE SEQUENCE [LARGE SCALE GENOMIC DNA]</scope>
    <source>
        <strain evidence="3 4">Poly24</strain>
    </source>
</reference>
<dbReference type="InterPro" id="IPR025567">
    <property type="entry name" value="DUF4332"/>
</dbReference>
<keyword evidence="4" id="KW-1185">Reference proteome</keyword>
<dbReference type="OrthoDB" id="263385at2"/>
<dbReference type="KEGG" id="rcf:Poly24_40440"/>
<dbReference type="Proteomes" id="UP000315082">
    <property type="component" value="Chromosome"/>
</dbReference>
<evidence type="ECO:0000256" key="1">
    <source>
        <dbReference type="SAM" id="MobiDB-lite"/>
    </source>
</evidence>
<dbReference type="RefSeq" id="WP_145099369.1">
    <property type="nucleotide sequence ID" value="NZ_CP036348.1"/>
</dbReference>
<dbReference type="AlphaFoldDB" id="A0A518JXQ9"/>
<evidence type="ECO:0000313" key="4">
    <source>
        <dbReference type="Proteomes" id="UP000315082"/>
    </source>
</evidence>
<gene>
    <name evidence="3" type="ORF">Poly24_40440</name>
</gene>
<feature type="domain" description="DUF4332" evidence="2">
    <location>
        <begin position="58"/>
        <end position="172"/>
    </location>
</feature>
<organism evidence="3 4">
    <name type="scientific">Rosistilla carotiformis</name>
    <dbReference type="NCBI Taxonomy" id="2528017"/>
    <lineage>
        <taxon>Bacteria</taxon>
        <taxon>Pseudomonadati</taxon>
        <taxon>Planctomycetota</taxon>
        <taxon>Planctomycetia</taxon>
        <taxon>Pirellulales</taxon>
        <taxon>Pirellulaceae</taxon>
        <taxon>Rosistilla</taxon>
    </lineage>
</organism>
<feature type="region of interest" description="Disordered" evidence="1">
    <location>
        <begin position="10"/>
        <end position="36"/>
    </location>
</feature>
<evidence type="ECO:0000259" key="2">
    <source>
        <dbReference type="Pfam" id="PF14229"/>
    </source>
</evidence>
<name>A0A518JXQ9_9BACT</name>
<evidence type="ECO:0000313" key="3">
    <source>
        <dbReference type="EMBL" id="QDV70323.1"/>
    </source>
</evidence>